<keyword evidence="1" id="KW-0732">Signal</keyword>
<evidence type="ECO:0000313" key="3">
    <source>
        <dbReference type="Proteomes" id="UP000307602"/>
    </source>
</evidence>
<dbReference type="RefSeq" id="WP_135879045.1">
    <property type="nucleotide sequence ID" value="NZ_SRSO01000049.1"/>
</dbReference>
<dbReference type="OrthoDB" id="1199048at2"/>
<feature type="signal peptide" evidence="1">
    <location>
        <begin position="1"/>
        <end position="26"/>
    </location>
</feature>
<evidence type="ECO:0000256" key="1">
    <source>
        <dbReference type="SAM" id="SignalP"/>
    </source>
</evidence>
<feature type="chain" id="PRO_5020855712" description="Outer membrane protein beta-barrel domain-containing protein" evidence="1">
    <location>
        <begin position="27"/>
        <end position="243"/>
    </location>
</feature>
<evidence type="ECO:0000313" key="2">
    <source>
        <dbReference type="EMBL" id="TGV00291.1"/>
    </source>
</evidence>
<comment type="caution">
    <text evidence="2">The sequence shown here is derived from an EMBL/GenBank/DDBJ whole genome shotgun (WGS) entry which is preliminary data.</text>
</comment>
<protein>
    <recommendedName>
        <fullName evidence="4">Outer membrane protein beta-barrel domain-containing protein</fullName>
    </recommendedName>
</protein>
<dbReference type="Pfam" id="PF19515">
    <property type="entry name" value="DUF6048"/>
    <property type="match status" value="1"/>
</dbReference>
<proteinExistence type="predicted"/>
<dbReference type="EMBL" id="SRSO01000049">
    <property type="protein sequence ID" value="TGV00291.1"/>
    <property type="molecule type" value="Genomic_DNA"/>
</dbReference>
<organism evidence="2 3">
    <name type="scientific">Flavivirga rizhaonensis</name>
    <dbReference type="NCBI Taxonomy" id="2559571"/>
    <lineage>
        <taxon>Bacteria</taxon>
        <taxon>Pseudomonadati</taxon>
        <taxon>Bacteroidota</taxon>
        <taxon>Flavobacteriia</taxon>
        <taxon>Flavobacteriales</taxon>
        <taxon>Flavobacteriaceae</taxon>
        <taxon>Flavivirga</taxon>
    </lineage>
</organism>
<evidence type="ECO:0008006" key="4">
    <source>
        <dbReference type="Google" id="ProtNLM"/>
    </source>
</evidence>
<reference evidence="2 3" key="1">
    <citation type="submission" date="2019-04" db="EMBL/GenBank/DDBJ databases">
        <authorList>
            <person name="Liu A."/>
        </authorList>
    </citation>
    <scope>NUCLEOTIDE SEQUENCE [LARGE SCALE GENOMIC DNA]</scope>
    <source>
        <strain evidence="2 3">RZ03</strain>
    </source>
</reference>
<gene>
    <name evidence="2" type="ORF">EM932_20320</name>
</gene>
<accession>A0A4S1DQZ2</accession>
<dbReference type="InterPro" id="IPR046111">
    <property type="entry name" value="DUF6048"/>
</dbReference>
<name>A0A4S1DQZ2_9FLAO</name>
<sequence length="243" mass="27438">MKQQRILQCLISSFICILLFCASVNAQNDSIASTPKDSIKVKLKYGLRVGGDAGKLIRSFVDDEYTGFEISADFRLKKRLYIAGEIGIEEKNTINDYLDVTSKGSYIKAGIDYNMYQNWLNMDNMIYSGFRIGASTFSHDLNSFTVYSTNQYWAPQFSSTEKQEFSGLTALWAEIILGIKVELFNNLYLGLNAQLKILASETVPEGFENVYIPGFNKTYDSSGIGTGYSYTLSYRIPLFKKDK</sequence>
<keyword evidence="3" id="KW-1185">Reference proteome</keyword>
<dbReference type="Proteomes" id="UP000307602">
    <property type="component" value="Unassembled WGS sequence"/>
</dbReference>
<dbReference type="AlphaFoldDB" id="A0A4S1DQZ2"/>